<sequence>MDAAGFASWVAGYERAWRAPGTDLLATLFADDAAYLMSPYADPVVGLEAISELWEAERDGPEEVFTMTSQVVAFSGDTGVARVHVVYGAPYREWRDIWIVRFDGQGRAVHFEEWPIGPPGAHRPSGL</sequence>
<dbReference type="Pfam" id="PF12680">
    <property type="entry name" value="SnoaL_2"/>
    <property type="match status" value="1"/>
</dbReference>
<name>A0A542ZJV3_9MICO</name>
<evidence type="ECO:0000313" key="3">
    <source>
        <dbReference type="Proteomes" id="UP000319514"/>
    </source>
</evidence>
<dbReference type="SUPFAM" id="SSF54427">
    <property type="entry name" value="NTF2-like"/>
    <property type="match status" value="1"/>
</dbReference>
<dbReference type="OrthoDB" id="8526151at2"/>
<dbReference type="Gene3D" id="3.10.450.50">
    <property type="match status" value="1"/>
</dbReference>
<dbReference type="InterPro" id="IPR032710">
    <property type="entry name" value="NTF2-like_dom_sf"/>
</dbReference>
<dbReference type="InterPro" id="IPR037401">
    <property type="entry name" value="SnoaL-like"/>
</dbReference>
<keyword evidence="3" id="KW-1185">Reference proteome</keyword>
<proteinExistence type="predicted"/>
<dbReference type="AlphaFoldDB" id="A0A542ZJV3"/>
<accession>A0A542ZJV3</accession>
<evidence type="ECO:0000259" key="1">
    <source>
        <dbReference type="Pfam" id="PF12680"/>
    </source>
</evidence>
<dbReference type="EMBL" id="VFOQ01000001">
    <property type="protein sequence ID" value="TQL60635.1"/>
    <property type="molecule type" value="Genomic_DNA"/>
</dbReference>
<dbReference type="RefSeq" id="WP_141788506.1">
    <property type="nucleotide sequence ID" value="NZ_BAAAKX010000002.1"/>
</dbReference>
<dbReference type="Proteomes" id="UP000319514">
    <property type="component" value="Unassembled WGS sequence"/>
</dbReference>
<feature type="domain" description="SnoaL-like" evidence="1">
    <location>
        <begin position="13"/>
        <end position="109"/>
    </location>
</feature>
<organism evidence="2 3">
    <name type="scientific">Oryzihumus leptocrescens</name>
    <dbReference type="NCBI Taxonomy" id="297536"/>
    <lineage>
        <taxon>Bacteria</taxon>
        <taxon>Bacillati</taxon>
        <taxon>Actinomycetota</taxon>
        <taxon>Actinomycetes</taxon>
        <taxon>Micrococcales</taxon>
        <taxon>Intrasporangiaceae</taxon>
        <taxon>Oryzihumus</taxon>
    </lineage>
</organism>
<evidence type="ECO:0000313" key="2">
    <source>
        <dbReference type="EMBL" id="TQL60635.1"/>
    </source>
</evidence>
<comment type="caution">
    <text evidence="2">The sequence shown here is derived from an EMBL/GenBank/DDBJ whole genome shotgun (WGS) entry which is preliminary data.</text>
</comment>
<dbReference type="CDD" id="cd00531">
    <property type="entry name" value="NTF2_like"/>
    <property type="match status" value="1"/>
</dbReference>
<protein>
    <submittedName>
        <fullName evidence="2">SnoaL-like protein</fullName>
    </submittedName>
</protein>
<gene>
    <name evidence="2" type="ORF">FB474_2031</name>
</gene>
<reference evidence="2 3" key="1">
    <citation type="submission" date="2019-06" db="EMBL/GenBank/DDBJ databases">
        <title>Sequencing the genomes of 1000 actinobacteria strains.</title>
        <authorList>
            <person name="Klenk H.-P."/>
        </authorList>
    </citation>
    <scope>NUCLEOTIDE SEQUENCE [LARGE SCALE GENOMIC DNA]</scope>
    <source>
        <strain evidence="2 3">DSM 18082</strain>
    </source>
</reference>